<sequence>MSNHEPCFRTASTTSSSSFKSNTTPTTPTSLFRPVPPPAFLSSSRPTLNTVLYLATLSRLLTWLLAYLCNLFVDDYDSASDTILPPLSSFPLVNYFARPALAVILRWDAFYFLHIAEEGYVYEQEHAFFPLVPALARVVARIGRLKSVPLFVPFALLHPVINFYFYFCLRVGTVIHPVLRPIVWLLSDRYAILIAGALIANISFVLAAGALYRLTYAIYPTQPRLAFLTAVAYIITPSGMFMTAFYTESPFALLTFWGMYEWARGRNWQAAVAWGMAGFVRSNAVVYIGFFVWDGTVMWFKDRRLYGFQVWAGFPNFLLSFMVLYNR</sequence>
<dbReference type="GO" id="GO:0004376">
    <property type="term" value="F:GPI mannosyltransferase activity"/>
    <property type="evidence" value="ECO:0007669"/>
    <property type="project" value="InterPro"/>
</dbReference>
<dbReference type="PANTHER" id="PTHR12468">
    <property type="entry name" value="GPI MANNOSYLTRANSFERASE 2"/>
    <property type="match status" value="1"/>
</dbReference>
<keyword evidence="9 12" id="KW-0256">Endoplasmic reticulum</keyword>
<comment type="function">
    <text evidence="12">Mannosyltransferase involved in glycosylphosphatidylinositol-anchor biosynthesis.</text>
</comment>
<dbReference type="InterPro" id="IPR007315">
    <property type="entry name" value="PIG-V/Gpi18"/>
</dbReference>
<feature type="transmembrane region" description="Helical" evidence="12">
    <location>
        <begin position="150"/>
        <end position="172"/>
    </location>
</feature>
<evidence type="ECO:0000256" key="11">
    <source>
        <dbReference type="ARBA" id="ARBA00023136"/>
    </source>
</evidence>
<keyword evidence="10 12" id="KW-1133">Transmembrane helix</keyword>
<dbReference type="GO" id="GO:0005789">
    <property type="term" value="C:endoplasmic reticulum membrane"/>
    <property type="evidence" value="ECO:0007669"/>
    <property type="project" value="UniProtKB-SubCell"/>
</dbReference>
<evidence type="ECO:0000256" key="13">
    <source>
        <dbReference type="SAM" id="MobiDB-lite"/>
    </source>
</evidence>
<proteinExistence type="inferred from homology"/>
<feature type="transmembrane region" description="Helical" evidence="12">
    <location>
        <begin position="192"/>
        <end position="213"/>
    </location>
</feature>
<feature type="transmembrane region" description="Helical" evidence="12">
    <location>
        <begin position="225"/>
        <end position="247"/>
    </location>
</feature>
<evidence type="ECO:0000256" key="12">
    <source>
        <dbReference type="RuleBase" id="RU363112"/>
    </source>
</evidence>
<evidence type="ECO:0000256" key="9">
    <source>
        <dbReference type="ARBA" id="ARBA00022824"/>
    </source>
</evidence>
<evidence type="ECO:0000256" key="1">
    <source>
        <dbReference type="ARBA" id="ARBA00004477"/>
    </source>
</evidence>
<keyword evidence="5 12" id="KW-0337">GPI-anchor biosynthesis</keyword>
<dbReference type="EMBL" id="RBNI01012440">
    <property type="protein sequence ID" value="RUP42778.1"/>
    <property type="molecule type" value="Genomic_DNA"/>
</dbReference>
<feature type="region of interest" description="Disordered" evidence="13">
    <location>
        <begin position="1"/>
        <end position="31"/>
    </location>
</feature>
<reference evidence="14 15" key="1">
    <citation type="journal article" date="2018" name="New Phytol.">
        <title>Phylogenomics of Endogonaceae and evolution of mycorrhizas within Mucoromycota.</title>
        <authorList>
            <person name="Chang Y."/>
            <person name="Desiro A."/>
            <person name="Na H."/>
            <person name="Sandor L."/>
            <person name="Lipzen A."/>
            <person name="Clum A."/>
            <person name="Barry K."/>
            <person name="Grigoriev I.V."/>
            <person name="Martin F.M."/>
            <person name="Stajich J.E."/>
            <person name="Smith M.E."/>
            <person name="Bonito G."/>
            <person name="Spatafora J.W."/>
        </authorList>
    </citation>
    <scope>NUCLEOTIDE SEQUENCE [LARGE SCALE GENOMIC DNA]</scope>
    <source>
        <strain evidence="14 15">GMNB39</strain>
    </source>
</reference>
<evidence type="ECO:0000256" key="3">
    <source>
        <dbReference type="ARBA" id="ARBA00008698"/>
    </source>
</evidence>
<dbReference type="Pfam" id="PF04188">
    <property type="entry name" value="Mannosyl_trans2"/>
    <property type="match status" value="2"/>
</dbReference>
<evidence type="ECO:0000256" key="6">
    <source>
        <dbReference type="ARBA" id="ARBA00022676"/>
    </source>
</evidence>
<dbReference type="Proteomes" id="UP000268093">
    <property type="component" value="Unassembled WGS sequence"/>
</dbReference>
<comment type="pathway">
    <text evidence="2 12">Glycolipid biosynthesis; glycosylphosphatidylinositol-anchor biosynthesis.</text>
</comment>
<evidence type="ECO:0000256" key="10">
    <source>
        <dbReference type="ARBA" id="ARBA00022989"/>
    </source>
</evidence>
<dbReference type="AlphaFoldDB" id="A0A433CVS8"/>
<keyword evidence="7 12" id="KW-0808">Transferase</keyword>
<comment type="subcellular location">
    <subcellularLocation>
        <location evidence="1 12">Endoplasmic reticulum membrane</location>
        <topology evidence="1 12">Multi-pass membrane protein</topology>
    </subcellularLocation>
</comment>
<name>A0A433CVS8_9FUNG</name>
<evidence type="ECO:0000256" key="5">
    <source>
        <dbReference type="ARBA" id="ARBA00022502"/>
    </source>
</evidence>
<protein>
    <recommendedName>
        <fullName evidence="4 12">GPI mannosyltransferase 2</fullName>
        <ecNumber evidence="12">2.4.1.-</ecNumber>
    </recommendedName>
</protein>
<feature type="compositionally biased region" description="Low complexity" evidence="13">
    <location>
        <begin position="10"/>
        <end position="30"/>
    </location>
</feature>
<gene>
    <name evidence="14" type="ORF">BC936DRAFT_138102</name>
</gene>
<comment type="caution">
    <text evidence="12">Lacks conserved residue(s) required for the propagation of feature annotation.</text>
</comment>
<dbReference type="EC" id="2.4.1.-" evidence="12"/>
<feature type="transmembrane region" description="Helical" evidence="12">
    <location>
        <begin position="305"/>
        <end position="325"/>
    </location>
</feature>
<comment type="caution">
    <text evidence="14">The sequence shown here is derived from an EMBL/GenBank/DDBJ whole genome shotgun (WGS) entry which is preliminary data.</text>
</comment>
<dbReference type="PANTHER" id="PTHR12468:SF2">
    <property type="entry name" value="GPI MANNOSYLTRANSFERASE 2"/>
    <property type="match status" value="1"/>
</dbReference>
<keyword evidence="8 12" id="KW-0812">Transmembrane</keyword>
<evidence type="ECO:0000313" key="14">
    <source>
        <dbReference type="EMBL" id="RUP42778.1"/>
    </source>
</evidence>
<feature type="transmembrane region" description="Helical" evidence="12">
    <location>
        <begin position="267"/>
        <end position="293"/>
    </location>
</feature>
<accession>A0A433CVS8</accession>
<dbReference type="GO" id="GO:0000009">
    <property type="term" value="F:alpha-1,6-mannosyltransferase activity"/>
    <property type="evidence" value="ECO:0007669"/>
    <property type="project" value="InterPro"/>
</dbReference>
<evidence type="ECO:0000256" key="8">
    <source>
        <dbReference type="ARBA" id="ARBA00022692"/>
    </source>
</evidence>
<evidence type="ECO:0000256" key="2">
    <source>
        <dbReference type="ARBA" id="ARBA00004687"/>
    </source>
</evidence>
<organism evidence="14 15">
    <name type="scientific">Jimgerdemannia flammicorona</name>
    <dbReference type="NCBI Taxonomy" id="994334"/>
    <lineage>
        <taxon>Eukaryota</taxon>
        <taxon>Fungi</taxon>
        <taxon>Fungi incertae sedis</taxon>
        <taxon>Mucoromycota</taxon>
        <taxon>Mucoromycotina</taxon>
        <taxon>Endogonomycetes</taxon>
        <taxon>Endogonales</taxon>
        <taxon>Endogonaceae</taxon>
        <taxon>Jimgerdemannia</taxon>
    </lineage>
</organism>
<keyword evidence="11 12" id="KW-0472">Membrane</keyword>
<dbReference type="GO" id="GO:0006506">
    <property type="term" value="P:GPI anchor biosynthetic process"/>
    <property type="evidence" value="ECO:0007669"/>
    <property type="project" value="UniProtKB-UniPathway"/>
</dbReference>
<keyword evidence="15" id="KW-1185">Reference proteome</keyword>
<dbReference type="OrthoDB" id="10252502at2759"/>
<evidence type="ECO:0000313" key="15">
    <source>
        <dbReference type="Proteomes" id="UP000268093"/>
    </source>
</evidence>
<dbReference type="UniPathway" id="UPA00196"/>
<comment type="similarity">
    <text evidence="3 12">Belongs to the PIGV family.</text>
</comment>
<evidence type="ECO:0000256" key="4">
    <source>
        <dbReference type="ARBA" id="ARBA00013795"/>
    </source>
</evidence>
<feature type="transmembrane region" description="Helical" evidence="12">
    <location>
        <begin position="51"/>
        <end position="73"/>
    </location>
</feature>
<dbReference type="GO" id="GO:0031501">
    <property type="term" value="C:mannosyltransferase complex"/>
    <property type="evidence" value="ECO:0007669"/>
    <property type="project" value="TreeGrafter"/>
</dbReference>
<keyword evidence="6 12" id="KW-0328">Glycosyltransferase</keyword>
<evidence type="ECO:0000256" key="7">
    <source>
        <dbReference type="ARBA" id="ARBA00022679"/>
    </source>
</evidence>